<evidence type="ECO:0000313" key="2">
    <source>
        <dbReference type="Proteomes" id="UP000030755"/>
    </source>
</evidence>
<gene>
    <name evidence="1" type="ORF">O9G_002499</name>
</gene>
<dbReference type="AlphaFoldDB" id="A0A075AUG0"/>
<dbReference type="Proteomes" id="UP000030755">
    <property type="component" value="Unassembled WGS sequence"/>
</dbReference>
<accession>A0A075AUG0</accession>
<organism evidence="1 2">
    <name type="scientific">Rozella allomycis (strain CSF55)</name>
    <dbReference type="NCBI Taxonomy" id="988480"/>
    <lineage>
        <taxon>Eukaryota</taxon>
        <taxon>Fungi</taxon>
        <taxon>Fungi incertae sedis</taxon>
        <taxon>Cryptomycota</taxon>
        <taxon>Cryptomycota incertae sedis</taxon>
        <taxon>Rozella</taxon>
    </lineage>
</organism>
<protein>
    <submittedName>
        <fullName evidence="1">Uncharacterized protein</fullName>
    </submittedName>
</protein>
<name>A0A075AUG0_ROZAC</name>
<evidence type="ECO:0000313" key="1">
    <source>
        <dbReference type="EMBL" id="EPZ33936.1"/>
    </source>
</evidence>
<proteinExistence type="predicted"/>
<dbReference type="HOGENOM" id="CLU_1256673_0_0_1"/>
<dbReference type="EMBL" id="KE561022">
    <property type="protein sequence ID" value="EPZ33936.1"/>
    <property type="molecule type" value="Genomic_DNA"/>
</dbReference>
<sequence>MKNPGISFECLECDEKETAKATDNTCVPKIEGCRKHKSDGTCEDCGDIVSKDLRTAKIVMSKKKAITLKNGCQKYCDLNNAVTTGSHKCGQIPEPLMPDLNECAKGDKLIAFDKDDKKVRCIDKISISSYNVMLMKGLDMSASDMVCFQTQDGKEVSCKDDIYNNNSRDFFKKYEIARCPNGQPHKALIYVAWDGSLIENDNRAGAFILYIARTPKNPPK</sequence>
<keyword evidence="2" id="KW-1185">Reference proteome</keyword>
<reference evidence="1 2" key="1">
    <citation type="journal article" date="2013" name="Curr. Biol.">
        <title>Shared signatures of parasitism and phylogenomics unite Cryptomycota and microsporidia.</title>
        <authorList>
            <person name="James T.Y."/>
            <person name="Pelin A."/>
            <person name="Bonen L."/>
            <person name="Ahrendt S."/>
            <person name="Sain D."/>
            <person name="Corradi N."/>
            <person name="Stajich J.E."/>
        </authorList>
    </citation>
    <scope>NUCLEOTIDE SEQUENCE [LARGE SCALE GENOMIC DNA]</scope>
    <source>
        <strain evidence="1 2">CSF55</strain>
    </source>
</reference>